<comment type="subcellular location">
    <subcellularLocation>
        <location evidence="1">Membrane</location>
        <topology evidence="1">Multi-pass membrane protein</topology>
    </subcellularLocation>
</comment>
<dbReference type="Proteomes" id="UP000050465">
    <property type="component" value="Unassembled WGS sequence"/>
</dbReference>
<evidence type="ECO:0000313" key="7">
    <source>
        <dbReference type="Proteomes" id="UP000050465"/>
    </source>
</evidence>
<feature type="transmembrane region" description="Helical" evidence="5">
    <location>
        <begin position="115"/>
        <end position="134"/>
    </location>
</feature>
<feature type="transmembrane region" description="Helical" evidence="5">
    <location>
        <begin position="86"/>
        <end position="109"/>
    </location>
</feature>
<evidence type="ECO:0000256" key="4">
    <source>
        <dbReference type="ARBA" id="ARBA00023136"/>
    </source>
</evidence>
<organism evidence="6 7">
    <name type="scientific">Phormidesmis priestleyi Ana</name>
    <dbReference type="NCBI Taxonomy" id="1666911"/>
    <lineage>
        <taxon>Bacteria</taxon>
        <taxon>Bacillati</taxon>
        <taxon>Cyanobacteriota</taxon>
        <taxon>Cyanophyceae</taxon>
        <taxon>Leptolyngbyales</taxon>
        <taxon>Leptolyngbyaceae</taxon>
        <taxon>Phormidesmis</taxon>
    </lineage>
</organism>
<feature type="transmembrane region" description="Helical" evidence="5">
    <location>
        <begin position="56"/>
        <end position="74"/>
    </location>
</feature>
<dbReference type="Pfam" id="PF01027">
    <property type="entry name" value="Bax1-I"/>
    <property type="match status" value="1"/>
</dbReference>
<proteinExistence type="predicted"/>
<keyword evidence="3 5" id="KW-1133">Transmembrane helix</keyword>
<dbReference type="AlphaFoldDB" id="A0A0P7YX59"/>
<comment type="caution">
    <text evidence="6">The sequence shown here is derived from an EMBL/GenBank/DDBJ whole genome shotgun (WGS) entry which is preliminary data.</text>
</comment>
<dbReference type="InterPro" id="IPR006214">
    <property type="entry name" value="Bax_inhibitor_1-related"/>
</dbReference>
<feature type="transmembrane region" description="Helical" evidence="5">
    <location>
        <begin position="28"/>
        <end position="50"/>
    </location>
</feature>
<evidence type="ECO:0000313" key="6">
    <source>
        <dbReference type="EMBL" id="KPQ35751.1"/>
    </source>
</evidence>
<dbReference type="EMBL" id="LJZR01000010">
    <property type="protein sequence ID" value="KPQ35751.1"/>
    <property type="molecule type" value="Genomic_DNA"/>
</dbReference>
<accession>A0A0P7YX59</accession>
<evidence type="ECO:0000256" key="3">
    <source>
        <dbReference type="ARBA" id="ARBA00022989"/>
    </source>
</evidence>
<dbReference type="STRING" id="1666911.HLUCCA11_09290"/>
<feature type="transmembrane region" description="Helical" evidence="5">
    <location>
        <begin position="216"/>
        <end position="238"/>
    </location>
</feature>
<feature type="transmembrane region" description="Helical" evidence="5">
    <location>
        <begin position="183"/>
        <end position="204"/>
    </location>
</feature>
<dbReference type="PATRIC" id="fig|1666911.3.peg.652"/>
<evidence type="ECO:0000256" key="5">
    <source>
        <dbReference type="SAM" id="Phobius"/>
    </source>
</evidence>
<protein>
    <submittedName>
        <fullName evidence="6">Integral membrane protein, interacts with FtsH</fullName>
    </submittedName>
</protein>
<sequence length="242" mass="25229">MSNTSNFRKAISDAKSSALIGPNVIANALPYVGGGLILTALGTFGGINVLRTNPGIFMPTFFVAIVAELVLFFVARSIAIKGNNAVALPLLATYSLLSGYTLSGLVFVALQSSGVGIQGVGFAALACGLTFIAARPIGSNLSEQDGFALAKTVQLGIIALFVVIVGQLVFSLFGAGTPQFLEIAISAIGVLLFVGAAVVDFFVLPRTYTDEQAIPAALSMYLTYINLFVFILRLLIAINGRD</sequence>
<keyword evidence="4 5" id="KW-0472">Membrane</keyword>
<keyword evidence="2 5" id="KW-0812">Transmembrane</keyword>
<dbReference type="GO" id="GO:0016020">
    <property type="term" value="C:membrane"/>
    <property type="evidence" value="ECO:0007669"/>
    <property type="project" value="UniProtKB-SubCell"/>
</dbReference>
<feature type="transmembrane region" description="Helical" evidence="5">
    <location>
        <begin position="155"/>
        <end position="177"/>
    </location>
</feature>
<reference evidence="6 7" key="1">
    <citation type="submission" date="2015-09" db="EMBL/GenBank/DDBJ databases">
        <title>Identification and resolution of microdiversity through metagenomic sequencing of parallel consortia.</title>
        <authorList>
            <person name="Nelson W.C."/>
            <person name="Romine M.F."/>
            <person name="Lindemann S.R."/>
        </authorList>
    </citation>
    <scope>NUCLEOTIDE SEQUENCE [LARGE SCALE GENOMIC DNA]</scope>
    <source>
        <strain evidence="6">Ana</strain>
    </source>
</reference>
<evidence type="ECO:0000256" key="1">
    <source>
        <dbReference type="ARBA" id="ARBA00004141"/>
    </source>
</evidence>
<name>A0A0P7YX59_9CYAN</name>
<evidence type="ECO:0000256" key="2">
    <source>
        <dbReference type="ARBA" id="ARBA00022692"/>
    </source>
</evidence>
<gene>
    <name evidence="6" type="ORF">HLUCCA11_09290</name>
</gene>